<dbReference type="Gene3D" id="1.10.260.40">
    <property type="entry name" value="lambda repressor-like DNA-binding domains"/>
    <property type="match status" value="1"/>
</dbReference>
<accession>A0A7S8HCJ9</accession>
<organism evidence="3 4">
    <name type="scientific">Kaustia mangrovi</name>
    <dbReference type="NCBI Taxonomy" id="2593653"/>
    <lineage>
        <taxon>Bacteria</taxon>
        <taxon>Pseudomonadati</taxon>
        <taxon>Pseudomonadota</taxon>
        <taxon>Alphaproteobacteria</taxon>
        <taxon>Hyphomicrobiales</taxon>
        <taxon>Parvibaculaceae</taxon>
        <taxon>Kaustia</taxon>
    </lineage>
</organism>
<protein>
    <submittedName>
        <fullName evidence="3">Helix-turn-helix transcriptional regulator</fullName>
    </submittedName>
</protein>
<evidence type="ECO:0000313" key="3">
    <source>
        <dbReference type="EMBL" id="QPC43529.1"/>
    </source>
</evidence>
<sequence length="128" mass="13884">MPRLRHWRANAPGHRSRKQSGKPSMFSHDQIWAGIDRLALSHGLSPSALARRAGLDPTSLNRSKRFTREGRPRWPSTSSIAKLLRATGVPLEEFAALVGAAANPDSPAQPASRPESACEIKARVSSTP</sequence>
<dbReference type="InterPro" id="IPR010982">
    <property type="entry name" value="Lambda_DNA-bd_dom_sf"/>
</dbReference>
<dbReference type="InterPro" id="IPR001387">
    <property type="entry name" value="Cro/C1-type_HTH"/>
</dbReference>
<dbReference type="SUPFAM" id="SSF47413">
    <property type="entry name" value="lambda repressor-like DNA-binding domains"/>
    <property type="match status" value="1"/>
</dbReference>
<reference evidence="3 4" key="1">
    <citation type="submission" date="2020-06" db="EMBL/GenBank/DDBJ databases">
        <title>Genome sequence of 2 isolates from Red Sea Mangroves.</title>
        <authorList>
            <person name="Sefrji F."/>
            <person name="Michoud G."/>
            <person name="Merlino G."/>
            <person name="Daffonchio D."/>
        </authorList>
    </citation>
    <scope>NUCLEOTIDE SEQUENCE [LARGE SCALE GENOMIC DNA]</scope>
    <source>
        <strain evidence="3 4">R1DC25</strain>
    </source>
</reference>
<keyword evidence="4" id="KW-1185">Reference proteome</keyword>
<evidence type="ECO:0000259" key="2">
    <source>
        <dbReference type="PROSITE" id="PS50943"/>
    </source>
</evidence>
<evidence type="ECO:0000256" key="1">
    <source>
        <dbReference type="SAM" id="MobiDB-lite"/>
    </source>
</evidence>
<feature type="region of interest" description="Disordered" evidence="1">
    <location>
        <begin position="1"/>
        <end position="25"/>
    </location>
</feature>
<feature type="region of interest" description="Disordered" evidence="1">
    <location>
        <begin position="102"/>
        <end position="128"/>
    </location>
</feature>
<gene>
    <name evidence="3" type="ORF">HW532_12980</name>
</gene>
<evidence type="ECO:0000313" key="4">
    <source>
        <dbReference type="Proteomes" id="UP000593594"/>
    </source>
</evidence>
<dbReference type="PROSITE" id="PS50943">
    <property type="entry name" value="HTH_CROC1"/>
    <property type="match status" value="1"/>
</dbReference>
<dbReference type="KEGG" id="kmn:HW532_12980"/>
<dbReference type="EMBL" id="CP058214">
    <property type="protein sequence ID" value="QPC43529.1"/>
    <property type="molecule type" value="Genomic_DNA"/>
</dbReference>
<feature type="compositionally biased region" description="Basic residues" evidence="1">
    <location>
        <begin position="1"/>
        <end position="20"/>
    </location>
</feature>
<dbReference type="AlphaFoldDB" id="A0A7S8HCJ9"/>
<feature type="domain" description="HTH cro/C1-type" evidence="2">
    <location>
        <begin position="35"/>
        <end position="94"/>
    </location>
</feature>
<dbReference type="Proteomes" id="UP000593594">
    <property type="component" value="Chromosome"/>
</dbReference>
<dbReference type="CDD" id="cd00093">
    <property type="entry name" value="HTH_XRE"/>
    <property type="match status" value="1"/>
</dbReference>
<name>A0A7S8HCJ9_9HYPH</name>
<proteinExistence type="predicted"/>
<dbReference type="GO" id="GO:0003677">
    <property type="term" value="F:DNA binding"/>
    <property type="evidence" value="ECO:0007669"/>
    <property type="project" value="InterPro"/>
</dbReference>